<dbReference type="GO" id="GO:0006355">
    <property type="term" value="P:regulation of DNA-templated transcription"/>
    <property type="evidence" value="ECO:0007669"/>
    <property type="project" value="InterPro"/>
</dbReference>
<protein>
    <submittedName>
        <fullName evidence="1">Doublesex- and mab-3-related transcription factor 3</fullName>
    </submittedName>
</protein>
<gene>
    <name evidence="1" type="ORF">NXF25_018863</name>
</gene>
<dbReference type="Gene3D" id="4.10.1040.10">
    <property type="entry name" value="DM DNA-binding domain"/>
    <property type="match status" value="1"/>
</dbReference>
<name>A0AAW1B1Z0_CROAD</name>
<evidence type="ECO:0000313" key="1">
    <source>
        <dbReference type="EMBL" id="KAK9395502.1"/>
    </source>
</evidence>
<dbReference type="Proteomes" id="UP001474421">
    <property type="component" value="Unassembled WGS sequence"/>
</dbReference>
<dbReference type="EMBL" id="JAOTOJ010000009">
    <property type="protein sequence ID" value="KAK9395502.1"/>
    <property type="molecule type" value="Genomic_DNA"/>
</dbReference>
<dbReference type="InterPro" id="IPR036407">
    <property type="entry name" value="DM_DNA-bd_sf"/>
</dbReference>
<dbReference type="GO" id="GO:0043565">
    <property type="term" value="F:sequence-specific DNA binding"/>
    <property type="evidence" value="ECO:0007669"/>
    <property type="project" value="InterPro"/>
</dbReference>
<proteinExistence type="predicted"/>
<dbReference type="SUPFAM" id="SSF82927">
    <property type="entry name" value="Cysteine-rich DNA binding domain, (DM domain)"/>
    <property type="match status" value="1"/>
</dbReference>
<evidence type="ECO:0000313" key="2">
    <source>
        <dbReference type="Proteomes" id="UP001474421"/>
    </source>
</evidence>
<comment type="caution">
    <text evidence="1">The sequence shown here is derived from an EMBL/GenBank/DDBJ whole genome shotgun (WGS) entry which is preliminary data.</text>
</comment>
<organism evidence="1 2">
    <name type="scientific">Crotalus adamanteus</name>
    <name type="common">Eastern diamondback rattlesnake</name>
    <dbReference type="NCBI Taxonomy" id="8729"/>
    <lineage>
        <taxon>Eukaryota</taxon>
        <taxon>Metazoa</taxon>
        <taxon>Chordata</taxon>
        <taxon>Craniata</taxon>
        <taxon>Vertebrata</taxon>
        <taxon>Euteleostomi</taxon>
        <taxon>Lepidosauria</taxon>
        <taxon>Squamata</taxon>
        <taxon>Bifurcata</taxon>
        <taxon>Unidentata</taxon>
        <taxon>Episquamata</taxon>
        <taxon>Toxicofera</taxon>
        <taxon>Serpentes</taxon>
        <taxon>Colubroidea</taxon>
        <taxon>Viperidae</taxon>
        <taxon>Crotalinae</taxon>
        <taxon>Crotalus</taxon>
    </lineage>
</organism>
<accession>A0AAW1B1Z0</accession>
<keyword evidence="2" id="KW-1185">Reference proteome</keyword>
<reference evidence="1 2" key="1">
    <citation type="journal article" date="2024" name="Proc. Natl. Acad. Sci. U.S.A.">
        <title>The genetic regulatory architecture and epigenomic basis for age-related changes in rattlesnake venom.</title>
        <authorList>
            <person name="Hogan M.P."/>
            <person name="Holding M.L."/>
            <person name="Nystrom G.S."/>
            <person name="Colston T.J."/>
            <person name="Bartlett D.A."/>
            <person name="Mason A.J."/>
            <person name="Ellsworth S.A."/>
            <person name="Rautsaw R.M."/>
            <person name="Lawrence K.C."/>
            <person name="Strickland J.L."/>
            <person name="He B."/>
            <person name="Fraser P."/>
            <person name="Margres M.J."/>
            <person name="Gilbert D.M."/>
            <person name="Gibbs H.L."/>
            <person name="Parkinson C.L."/>
            <person name="Rokyta D.R."/>
        </authorList>
    </citation>
    <scope>NUCLEOTIDE SEQUENCE [LARGE SCALE GENOMIC DNA]</scope>
    <source>
        <strain evidence="1">DRR0105</strain>
    </source>
</reference>
<dbReference type="AlphaFoldDB" id="A0AAW1B1Z0"/>
<sequence length="92" mass="10256">MNGYGSPYLYMGGMVAQLARAPLQWTPNCTRCCNHGVRSWLKSHKSGSASWLSRWGCTASRPTRAWRAFCPTRCMSCLLLPPLPCTLLCYAP</sequence>